<evidence type="ECO:0000256" key="8">
    <source>
        <dbReference type="ARBA" id="ARBA00023143"/>
    </source>
</evidence>
<dbReference type="RefSeq" id="WP_184651878.1">
    <property type="nucleotide sequence ID" value="NZ_JACHFR010000001.1"/>
</dbReference>
<evidence type="ECO:0000313" key="11">
    <source>
        <dbReference type="EMBL" id="MBB5218459.1"/>
    </source>
</evidence>
<evidence type="ECO:0000256" key="1">
    <source>
        <dbReference type="ARBA" id="ARBA00002578"/>
    </source>
</evidence>
<evidence type="ECO:0000256" key="2">
    <source>
        <dbReference type="ARBA" id="ARBA00009772"/>
    </source>
</evidence>
<reference evidence="12 14" key="1">
    <citation type="submission" date="2018-08" db="EMBL/GenBank/DDBJ databases">
        <title>The first complete genome of Treponema rectale (CHPAT), a commensal spirochete of the bovine rectum.</title>
        <authorList>
            <person name="Staton G.J."/>
            <person name="Clegg S.R."/>
            <person name="Carter S.D."/>
            <person name="Radford A.D."/>
            <person name="Darby A."/>
            <person name="Hall N."/>
            <person name="Birtles R.J."/>
            <person name="Evans N.J."/>
        </authorList>
    </citation>
    <scope>NUCLEOTIDE SEQUENCE [LARGE SCALE GENOMIC DNA]</scope>
    <source>
        <strain evidence="12 14">CHPA</strain>
    </source>
</reference>
<keyword evidence="11" id="KW-0969">Cilium</keyword>
<comment type="function">
    <text evidence="1 10">Role in flagellar biosynthesis.</text>
</comment>
<dbReference type="Proteomes" id="UP000593591">
    <property type="component" value="Chromosome"/>
</dbReference>
<evidence type="ECO:0000256" key="5">
    <source>
        <dbReference type="ARBA" id="ARBA00022692"/>
    </source>
</evidence>
<keyword evidence="11" id="KW-0282">Flagellum</keyword>
<feature type="transmembrane region" description="Helical" evidence="10">
    <location>
        <begin position="150"/>
        <end position="169"/>
    </location>
</feature>
<keyword evidence="5 10" id="KW-0812">Transmembrane</keyword>
<keyword evidence="7 10" id="KW-0472">Membrane</keyword>
<feature type="transmembrane region" description="Helical" evidence="10">
    <location>
        <begin position="77"/>
        <end position="103"/>
    </location>
</feature>
<dbReference type="GO" id="GO:0044780">
    <property type="term" value="P:bacterial-type flagellum assembly"/>
    <property type="evidence" value="ECO:0007669"/>
    <property type="project" value="UniProtKB-UniRule"/>
</dbReference>
<accession>A0A840S7A5</accession>
<dbReference type="InterPro" id="IPR002010">
    <property type="entry name" value="T3SS_IM_R"/>
</dbReference>
<dbReference type="EMBL" id="JACHFR010000001">
    <property type="protein sequence ID" value="MBB5218459.1"/>
    <property type="molecule type" value="Genomic_DNA"/>
</dbReference>
<dbReference type="GO" id="GO:0006605">
    <property type="term" value="P:protein targeting"/>
    <property type="evidence" value="ECO:0007669"/>
    <property type="project" value="UniProtKB-UniRule"/>
</dbReference>
<comment type="similarity">
    <text evidence="2 10">Belongs to the FliR/MopE/SpaR family.</text>
</comment>
<dbReference type="EMBL" id="CP031517">
    <property type="protein sequence ID" value="QOS39852.1"/>
    <property type="molecule type" value="Genomic_DNA"/>
</dbReference>
<evidence type="ECO:0000313" key="13">
    <source>
        <dbReference type="Proteomes" id="UP000578697"/>
    </source>
</evidence>
<gene>
    <name evidence="12" type="primary">fliR</name>
    <name evidence="12" type="ORF">DYE49_05045</name>
    <name evidence="11" type="ORF">HNP77_000803</name>
</gene>
<organism evidence="11 13">
    <name type="scientific">Treponema rectale</name>
    <dbReference type="NCBI Taxonomy" id="744512"/>
    <lineage>
        <taxon>Bacteria</taxon>
        <taxon>Pseudomonadati</taxon>
        <taxon>Spirochaetota</taxon>
        <taxon>Spirochaetia</taxon>
        <taxon>Spirochaetales</taxon>
        <taxon>Treponemataceae</taxon>
        <taxon>Treponema</taxon>
    </lineage>
</organism>
<sequence length="273" mass="29761">MPYGILNSAPVYFLVFARCFALLVTLPLFSSRSIPGVAKATLILFMAAFITPSLSLAEGNFSAYASFIKPDGSFNLIYVMLVAGEALIGIIMGFYVQIIFGAFSTAGQFFAFQMGFSASEVFDSLSQVENPLMGQFLNMVAMLVFLQNRWFMRLVTGGLLSSFSTLNAVDVAAHTNNLAKFMAGSLTVLFRNSLVIALPVMGTLFLINVTMGILSKAAPQMNLLSEGFPIMMLTSFFIIAVLLPYLVQFFSEAFYRGFREIIRMIGILSGGSS</sequence>
<proteinExistence type="inferred from homology"/>
<feature type="transmembrane region" description="Helical" evidence="10">
    <location>
        <begin position="189"/>
        <end position="215"/>
    </location>
</feature>
<dbReference type="NCBIfam" id="TIGR01400">
    <property type="entry name" value="fliR"/>
    <property type="match status" value="1"/>
</dbReference>
<evidence type="ECO:0000313" key="12">
    <source>
        <dbReference type="EMBL" id="QOS39852.1"/>
    </source>
</evidence>
<evidence type="ECO:0000256" key="3">
    <source>
        <dbReference type="ARBA" id="ARBA00021717"/>
    </source>
</evidence>
<evidence type="ECO:0000256" key="10">
    <source>
        <dbReference type="RuleBase" id="RU362071"/>
    </source>
</evidence>
<dbReference type="Proteomes" id="UP000578697">
    <property type="component" value="Unassembled WGS sequence"/>
</dbReference>
<dbReference type="PANTHER" id="PTHR30065">
    <property type="entry name" value="FLAGELLAR BIOSYNTHETIC PROTEIN FLIR"/>
    <property type="match status" value="1"/>
</dbReference>
<reference evidence="11 13" key="2">
    <citation type="submission" date="2020-08" db="EMBL/GenBank/DDBJ databases">
        <title>Genomic Encyclopedia of Type Strains, Phase IV (KMG-IV): sequencing the most valuable type-strain genomes for metagenomic binning, comparative biology and taxonomic classification.</title>
        <authorList>
            <person name="Goeker M."/>
        </authorList>
    </citation>
    <scope>NUCLEOTIDE SEQUENCE [LARGE SCALE GENOMIC DNA]</scope>
    <source>
        <strain evidence="11 13">DSM 103679</strain>
    </source>
</reference>
<dbReference type="PRINTS" id="PR00953">
    <property type="entry name" value="TYPE3IMRPROT"/>
</dbReference>
<dbReference type="KEGG" id="trc:DYE49_05045"/>
<evidence type="ECO:0000256" key="9">
    <source>
        <dbReference type="NCBIfam" id="TIGR01400"/>
    </source>
</evidence>
<keyword evidence="8 10" id="KW-0975">Bacterial flagellum</keyword>
<protein>
    <recommendedName>
        <fullName evidence="3 9">Flagellar biosynthetic protein FliR</fullName>
    </recommendedName>
</protein>
<feature type="transmembrane region" description="Helical" evidence="10">
    <location>
        <begin position="36"/>
        <end position="57"/>
    </location>
</feature>
<comment type="subcellular location">
    <subcellularLocation>
        <location evidence="10">Cell membrane</location>
        <topology evidence="10">Multi-pass membrane protein</topology>
    </subcellularLocation>
    <subcellularLocation>
        <location evidence="10">Bacterial flagellum basal body</location>
    </subcellularLocation>
</comment>
<feature type="transmembrane region" description="Helical" evidence="10">
    <location>
        <begin position="12"/>
        <end position="29"/>
    </location>
</feature>
<evidence type="ECO:0000256" key="4">
    <source>
        <dbReference type="ARBA" id="ARBA00022475"/>
    </source>
</evidence>
<keyword evidence="6 10" id="KW-1133">Transmembrane helix</keyword>
<dbReference type="Pfam" id="PF01311">
    <property type="entry name" value="Bac_export_1"/>
    <property type="match status" value="1"/>
</dbReference>
<feature type="transmembrane region" description="Helical" evidence="10">
    <location>
        <begin position="227"/>
        <end position="247"/>
    </location>
</feature>
<evidence type="ECO:0000313" key="14">
    <source>
        <dbReference type="Proteomes" id="UP000593591"/>
    </source>
</evidence>
<keyword evidence="13" id="KW-1185">Reference proteome</keyword>
<dbReference type="GO" id="GO:0009425">
    <property type="term" value="C:bacterial-type flagellum basal body"/>
    <property type="evidence" value="ECO:0007669"/>
    <property type="project" value="UniProtKB-SubCell"/>
</dbReference>
<dbReference type="InterPro" id="IPR006303">
    <property type="entry name" value="FliR"/>
</dbReference>
<evidence type="ECO:0000256" key="6">
    <source>
        <dbReference type="ARBA" id="ARBA00022989"/>
    </source>
</evidence>
<name>A0A840S7A5_9SPIR</name>
<dbReference type="PANTHER" id="PTHR30065:SF1">
    <property type="entry name" value="SURFACE PRESENTATION OF ANTIGENS PROTEIN SPAR"/>
    <property type="match status" value="1"/>
</dbReference>
<keyword evidence="4 10" id="KW-1003">Cell membrane</keyword>
<evidence type="ECO:0000256" key="7">
    <source>
        <dbReference type="ARBA" id="ARBA00023136"/>
    </source>
</evidence>
<dbReference type="GO" id="GO:0005886">
    <property type="term" value="C:plasma membrane"/>
    <property type="evidence" value="ECO:0007669"/>
    <property type="project" value="UniProtKB-SubCell"/>
</dbReference>
<keyword evidence="11" id="KW-0966">Cell projection</keyword>
<dbReference type="AlphaFoldDB" id="A0A840S7A5"/>